<evidence type="ECO:0000256" key="2">
    <source>
        <dbReference type="SAM" id="MobiDB-lite"/>
    </source>
</evidence>
<dbReference type="InterPro" id="IPR001878">
    <property type="entry name" value="Znf_CCHC"/>
</dbReference>
<evidence type="ECO:0000313" key="5">
    <source>
        <dbReference type="Proteomes" id="UP000716291"/>
    </source>
</evidence>
<feature type="compositionally biased region" description="Acidic residues" evidence="2">
    <location>
        <begin position="320"/>
        <end position="336"/>
    </location>
</feature>
<evidence type="ECO:0000313" key="4">
    <source>
        <dbReference type="EMBL" id="KAG1300969.1"/>
    </source>
</evidence>
<sequence>MVLSNSQTFNSEAGFHFSPPFRKPRHKSYAQAVTTATKVSLMHDHIMPPHIDESSRLNTLQTSIFRTSRTKGAFLFNISPCKGKYTDQQNMVLLKEQHPNVHACVPLSDGPRRYLEVYIMPQKDYNDIAQTGLTFPDVNLVVYPRAALGESAKVVNLKLTHLPMLPAEEVKKGLAKSLAVFGDIMDVGISTDTATGFFMGTGYAVLNIQQDPSAFDEQKFQTLSHQISWCESLDDFFHATWNNMPTWCRYCHKEGHTKIECPQSRARIICYSCHQNGHRSFECPRKNLSISAYKKRDRKSYQTSLPAPSLSLDQTATTPDTDDDPDDFEYQEEGGEDMSITSEGTSDDRIDNEELSQLKQDLGMPALPTHNIDNRSEPNDLTDTSSYTANKELTTIVWTTDDLNSEQRGSSPEG</sequence>
<dbReference type="InterPro" id="IPR036875">
    <property type="entry name" value="Znf_CCHC_sf"/>
</dbReference>
<feature type="region of interest" description="Disordered" evidence="2">
    <location>
        <begin position="299"/>
        <end position="349"/>
    </location>
</feature>
<dbReference type="Gene3D" id="4.10.60.10">
    <property type="entry name" value="Zinc finger, CCHC-type"/>
    <property type="match status" value="1"/>
</dbReference>
<feature type="domain" description="CCHC-type" evidence="3">
    <location>
        <begin position="270"/>
        <end position="285"/>
    </location>
</feature>
<keyword evidence="1" id="KW-0862">Zinc</keyword>
<accession>A0A9P6WY79</accession>
<evidence type="ECO:0000259" key="3">
    <source>
        <dbReference type="PROSITE" id="PS50158"/>
    </source>
</evidence>
<comment type="caution">
    <text evidence="4">The sequence shown here is derived from an EMBL/GenBank/DDBJ whole genome shotgun (WGS) entry which is preliminary data.</text>
</comment>
<dbReference type="PROSITE" id="PS50158">
    <property type="entry name" value="ZF_CCHC"/>
    <property type="match status" value="1"/>
</dbReference>
<name>A0A9P6WY79_RHIOR</name>
<dbReference type="Pfam" id="PF00098">
    <property type="entry name" value="zf-CCHC"/>
    <property type="match status" value="1"/>
</dbReference>
<feature type="compositionally biased region" description="Polar residues" evidence="2">
    <location>
        <begin position="379"/>
        <end position="391"/>
    </location>
</feature>
<keyword evidence="1" id="KW-0863">Zinc-finger</keyword>
<dbReference type="SMART" id="SM00343">
    <property type="entry name" value="ZnF_C2HC"/>
    <property type="match status" value="2"/>
</dbReference>
<gene>
    <name evidence="4" type="ORF">G6F64_012218</name>
</gene>
<reference evidence="4" key="1">
    <citation type="journal article" date="2020" name="Microb. Genom.">
        <title>Genetic diversity of clinical and environmental Mucorales isolates obtained from an investigation of mucormycosis cases among solid organ transplant recipients.</title>
        <authorList>
            <person name="Nguyen M.H."/>
            <person name="Kaul D."/>
            <person name="Muto C."/>
            <person name="Cheng S.J."/>
            <person name="Richter R.A."/>
            <person name="Bruno V.M."/>
            <person name="Liu G."/>
            <person name="Beyhan S."/>
            <person name="Sundermann A.J."/>
            <person name="Mounaud S."/>
            <person name="Pasculle A.W."/>
            <person name="Nierman W.C."/>
            <person name="Driscoll E."/>
            <person name="Cumbie R."/>
            <person name="Clancy C.J."/>
            <person name="Dupont C.L."/>
        </authorList>
    </citation>
    <scope>NUCLEOTIDE SEQUENCE</scope>
    <source>
        <strain evidence="4">GL11</strain>
    </source>
</reference>
<protein>
    <recommendedName>
        <fullName evidence="3">CCHC-type domain-containing protein</fullName>
    </recommendedName>
</protein>
<dbReference type="AlphaFoldDB" id="A0A9P6WY79"/>
<dbReference type="GO" id="GO:0003676">
    <property type="term" value="F:nucleic acid binding"/>
    <property type="evidence" value="ECO:0007669"/>
    <property type="project" value="InterPro"/>
</dbReference>
<dbReference type="Proteomes" id="UP000716291">
    <property type="component" value="Unassembled WGS sequence"/>
</dbReference>
<organism evidence="4 5">
    <name type="scientific">Rhizopus oryzae</name>
    <name type="common">Mucormycosis agent</name>
    <name type="synonym">Rhizopus arrhizus var. delemar</name>
    <dbReference type="NCBI Taxonomy" id="64495"/>
    <lineage>
        <taxon>Eukaryota</taxon>
        <taxon>Fungi</taxon>
        <taxon>Fungi incertae sedis</taxon>
        <taxon>Mucoromycota</taxon>
        <taxon>Mucoromycotina</taxon>
        <taxon>Mucoromycetes</taxon>
        <taxon>Mucorales</taxon>
        <taxon>Mucorineae</taxon>
        <taxon>Rhizopodaceae</taxon>
        <taxon>Rhizopus</taxon>
    </lineage>
</organism>
<dbReference type="EMBL" id="JAANQT010003534">
    <property type="protein sequence ID" value="KAG1300969.1"/>
    <property type="molecule type" value="Genomic_DNA"/>
</dbReference>
<feature type="region of interest" description="Disordered" evidence="2">
    <location>
        <begin position="362"/>
        <end position="391"/>
    </location>
</feature>
<keyword evidence="1" id="KW-0479">Metal-binding</keyword>
<dbReference type="SUPFAM" id="SSF57756">
    <property type="entry name" value="Retrovirus zinc finger-like domains"/>
    <property type="match status" value="1"/>
</dbReference>
<keyword evidence="5" id="KW-1185">Reference proteome</keyword>
<dbReference type="GO" id="GO:0008270">
    <property type="term" value="F:zinc ion binding"/>
    <property type="evidence" value="ECO:0007669"/>
    <property type="project" value="UniProtKB-KW"/>
</dbReference>
<proteinExistence type="predicted"/>
<evidence type="ECO:0000256" key="1">
    <source>
        <dbReference type="PROSITE-ProRule" id="PRU00047"/>
    </source>
</evidence>